<keyword evidence="1" id="KW-1133">Transmembrane helix</keyword>
<keyword evidence="5" id="KW-1185">Reference proteome</keyword>
<dbReference type="InterPro" id="IPR013556">
    <property type="entry name" value="Flag_M-ring_C"/>
</dbReference>
<evidence type="ECO:0000256" key="2">
    <source>
        <dbReference type="SAM" id="SignalP"/>
    </source>
</evidence>
<sequence>MRERRRGLRRRAGAAAVAGAGALLLAAGTAGSASASTGSVPDGDRAAAVRTVLDRVLGPGGATVVVAATVRTSASATTRVQWGSAVPVSTAASRTVVPGVGTAAQGTAQNAVGGTTTTVTTPPGAVVRQTVSVAVDRARLGRRSVTALRRLVASAVGLVPARGDRLSLVVTRFATPVAVPAPQPSLLAVLLPDAVPAIWGAGGVLAVLLLAGAARGWKARARA</sequence>
<dbReference type="InterPro" id="IPR006311">
    <property type="entry name" value="TAT_signal"/>
</dbReference>
<keyword evidence="2" id="KW-0732">Signal</keyword>
<dbReference type="Pfam" id="PF08345">
    <property type="entry name" value="YscJ_FliF_C"/>
    <property type="match status" value="1"/>
</dbReference>
<feature type="transmembrane region" description="Helical" evidence="1">
    <location>
        <begin position="197"/>
        <end position="217"/>
    </location>
</feature>
<dbReference type="PROSITE" id="PS51318">
    <property type="entry name" value="TAT"/>
    <property type="match status" value="1"/>
</dbReference>
<accession>A0ABP8YRB2</accession>
<comment type="caution">
    <text evidence="4">The sequence shown here is derived from an EMBL/GenBank/DDBJ whole genome shotgun (WGS) entry which is preliminary data.</text>
</comment>
<evidence type="ECO:0000313" key="4">
    <source>
        <dbReference type="EMBL" id="GAA4737585.1"/>
    </source>
</evidence>
<evidence type="ECO:0000313" key="5">
    <source>
        <dbReference type="Proteomes" id="UP001500121"/>
    </source>
</evidence>
<dbReference type="EMBL" id="BAABLP010000001">
    <property type="protein sequence ID" value="GAA4737585.1"/>
    <property type="molecule type" value="Genomic_DNA"/>
</dbReference>
<name>A0ABP8YRB2_9MICO</name>
<reference evidence="5" key="1">
    <citation type="journal article" date="2019" name="Int. J. Syst. Evol. Microbiol.">
        <title>The Global Catalogue of Microorganisms (GCM) 10K type strain sequencing project: providing services to taxonomists for standard genome sequencing and annotation.</title>
        <authorList>
            <consortium name="The Broad Institute Genomics Platform"/>
            <consortium name="The Broad Institute Genome Sequencing Center for Infectious Disease"/>
            <person name="Wu L."/>
            <person name="Ma J."/>
        </authorList>
    </citation>
    <scope>NUCLEOTIDE SEQUENCE [LARGE SCALE GENOMIC DNA]</scope>
    <source>
        <strain evidence="5">JCM 19015</strain>
    </source>
</reference>
<keyword evidence="1" id="KW-0472">Membrane</keyword>
<proteinExistence type="predicted"/>
<protein>
    <recommendedName>
        <fullName evidence="3">Flagellar M-ring C-terminal domain-containing protein</fullName>
    </recommendedName>
</protein>
<dbReference type="Proteomes" id="UP001500121">
    <property type="component" value="Unassembled WGS sequence"/>
</dbReference>
<evidence type="ECO:0000259" key="3">
    <source>
        <dbReference type="Pfam" id="PF08345"/>
    </source>
</evidence>
<keyword evidence="1" id="KW-0812">Transmembrane</keyword>
<dbReference type="RefSeq" id="WP_345479354.1">
    <property type="nucleotide sequence ID" value="NZ_BAABLP010000001.1"/>
</dbReference>
<feature type="chain" id="PRO_5047477272" description="Flagellar M-ring C-terminal domain-containing protein" evidence="2">
    <location>
        <begin position="36"/>
        <end position="223"/>
    </location>
</feature>
<organism evidence="4 5">
    <name type="scientific">Amnibacterium soli</name>
    <dbReference type="NCBI Taxonomy" id="1282736"/>
    <lineage>
        <taxon>Bacteria</taxon>
        <taxon>Bacillati</taxon>
        <taxon>Actinomycetota</taxon>
        <taxon>Actinomycetes</taxon>
        <taxon>Micrococcales</taxon>
        <taxon>Microbacteriaceae</taxon>
        <taxon>Amnibacterium</taxon>
    </lineage>
</organism>
<feature type="signal peptide" evidence="2">
    <location>
        <begin position="1"/>
        <end position="35"/>
    </location>
</feature>
<feature type="domain" description="Flagellar M-ring C-terminal" evidence="3">
    <location>
        <begin position="104"/>
        <end position="173"/>
    </location>
</feature>
<evidence type="ECO:0000256" key="1">
    <source>
        <dbReference type="SAM" id="Phobius"/>
    </source>
</evidence>
<gene>
    <name evidence="4" type="ORF">GCM10025783_05040</name>
</gene>